<dbReference type="EMBL" id="FNAF01000004">
    <property type="protein sequence ID" value="SDD51525.1"/>
    <property type="molecule type" value="Genomic_DNA"/>
</dbReference>
<dbReference type="STRING" id="2741.SAMN04489866_1044"/>
<name>A0A1G6VF38_PEPNI</name>
<dbReference type="Gene3D" id="3.10.310.70">
    <property type="match status" value="1"/>
</dbReference>
<keyword evidence="3" id="KW-1185">Reference proteome</keyword>
<dbReference type="PANTHER" id="PTHR22642:SF2">
    <property type="entry name" value="PROTEIN LONG AFTER FAR-RED 3"/>
    <property type="match status" value="1"/>
</dbReference>
<accession>A0A1G6VF38</accession>
<dbReference type="InterPro" id="IPR013108">
    <property type="entry name" value="Amidohydro_3"/>
</dbReference>
<dbReference type="PANTHER" id="PTHR22642">
    <property type="entry name" value="IMIDAZOLONEPROPIONASE"/>
    <property type="match status" value="1"/>
</dbReference>
<dbReference type="Proteomes" id="UP000198995">
    <property type="component" value="Unassembled WGS sequence"/>
</dbReference>
<dbReference type="Pfam" id="PF07969">
    <property type="entry name" value="Amidohydro_3"/>
    <property type="match status" value="1"/>
</dbReference>
<dbReference type="CDD" id="cd01300">
    <property type="entry name" value="YtcJ_like"/>
    <property type="match status" value="1"/>
</dbReference>
<evidence type="ECO:0000259" key="1">
    <source>
        <dbReference type="Pfam" id="PF07969"/>
    </source>
</evidence>
<dbReference type="InterPro" id="IPR011059">
    <property type="entry name" value="Metal-dep_hydrolase_composite"/>
</dbReference>
<feature type="domain" description="Amidohydrolase 3" evidence="1">
    <location>
        <begin position="51"/>
        <end position="533"/>
    </location>
</feature>
<proteinExistence type="predicted"/>
<dbReference type="GO" id="GO:0016810">
    <property type="term" value="F:hydrolase activity, acting on carbon-nitrogen (but not peptide) bonds"/>
    <property type="evidence" value="ECO:0007669"/>
    <property type="project" value="InterPro"/>
</dbReference>
<dbReference type="Gene3D" id="3.20.20.140">
    <property type="entry name" value="Metal-dependent hydrolases"/>
    <property type="match status" value="1"/>
</dbReference>
<dbReference type="InterPro" id="IPR033932">
    <property type="entry name" value="YtcJ-like"/>
</dbReference>
<gene>
    <name evidence="2" type="ORF">SAMN04489866_1044</name>
</gene>
<dbReference type="InterPro" id="IPR032466">
    <property type="entry name" value="Metal_Hydrolase"/>
</dbReference>
<dbReference type="Gene3D" id="2.30.40.10">
    <property type="entry name" value="Urease, subunit C, domain 1"/>
    <property type="match status" value="1"/>
</dbReference>
<dbReference type="SUPFAM" id="SSF51338">
    <property type="entry name" value="Composite domain of metallo-dependent hydrolases"/>
    <property type="match status" value="1"/>
</dbReference>
<dbReference type="OrthoDB" id="9767366at2"/>
<reference evidence="2 3" key="1">
    <citation type="submission" date="2016-10" db="EMBL/GenBank/DDBJ databases">
        <authorList>
            <person name="de Groot N.N."/>
        </authorList>
    </citation>
    <scope>NUCLEOTIDE SEQUENCE [LARGE SCALE GENOMIC DNA]</scope>
    <source>
        <strain evidence="2 3">DSM 20475</strain>
    </source>
</reference>
<sequence>MDYASTIYKNGDILTMEDRLPNVQAIAVREGRIIALGTENEIARWKGPKTRIVDLQGNTLMPGFYDSHSHFSVVGGAALNSVQLACPPIGSIKSISDVMTSLKNHLDTHPDTKMVIGWGYDDTLIKEKRHLNRHDLDKVSKSIPIFVSHISGHVGYANSKMLEIANIDRTTADPIGGKIFKDAQTGEPTGHLDEQAVYLLPTGGIFSLSGEGEECIQALEKASEIYASNGVTTANDGGVKNIETIKAYYAAHKQGRLKVRVTICPFSEILEESNFINQKDDYVTLQGIKIVQDGSIQAYTAYMSEPYYTAYQGNRDWVAYPACSQEALDQKVMDIYRSGQQAVCHCNGDRTLDMYLDALTRAQKKYPRVDDRPIVIHAQTARYDQLVRMKALHATPSFFSLHTYYWGNRHMDRFLGPTRGANLDPAGWAQQLGIPFSTHCDSPITPQTPLLSIWAAANRISYEGRHIGNHQCVDVLTALKSYTINAAYQYYEDDIKGSIAKGKLADFVVLDQNPLRIAPSEIKNINVIATIVNDGTIFNSGQITETESPQPTTV</sequence>
<protein>
    <recommendedName>
        <fullName evidence="1">Amidohydrolase 3 domain-containing protein</fullName>
    </recommendedName>
</protein>
<evidence type="ECO:0000313" key="2">
    <source>
        <dbReference type="EMBL" id="SDD51525.1"/>
    </source>
</evidence>
<dbReference type="AlphaFoldDB" id="A0A1G6VF38"/>
<dbReference type="RefSeq" id="WP_091791474.1">
    <property type="nucleotide sequence ID" value="NZ_FNAF01000004.1"/>
</dbReference>
<organism evidence="2 3">
    <name type="scientific">Peptococcus niger</name>
    <dbReference type="NCBI Taxonomy" id="2741"/>
    <lineage>
        <taxon>Bacteria</taxon>
        <taxon>Bacillati</taxon>
        <taxon>Bacillota</taxon>
        <taxon>Clostridia</taxon>
        <taxon>Eubacteriales</taxon>
        <taxon>Peptococcaceae</taxon>
        <taxon>Peptococcus</taxon>
    </lineage>
</organism>
<dbReference type="SUPFAM" id="SSF51556">
    <property type="entry name" value="Metallo-dependent hydrolases"/>
    <property type="match status" value="1"/>
</dbReference>
<evidence type="ECO:0000313" key="3">
    <source>
        <dbReference type="Proteomes" id="UP000198995"/>
    </source>
</evidence>